<feature type="compositionally biased region" description="Basic and acidic residues" evidence="1">
    <location>
        <begin position="867"/>
        <end position="879"/>
    </location>
</feature>
<feature type="region of interest" description="Disordered" evidence="1">
    <location>
        <begin position="492"/>
        <end position="519"/>
    </location>
</feature>
<feature type="compositionally biased region" description="Basic and acidic residues" evidence="1">
    <location>
        <begin position="1053"/>
        <end position="1065"/>
    </location>
</feature>
<feature type="region of interest" description="Disordered" evidence="1">
    <location>
        <begin position="914"/>
        <end position="940"/>
    </location>
</feature>
<evidence type="ECO:0000313" key="3">
    <source>
        <dbReference type="Proteomes" id="UP000007110"/>
    </source>
</evidence>
<reference evidence="2" key="2">
    <citation type="submission" date="2021-01" db="UniProtKB">
        <authorList>
            <consortium name="EnsemblMetazoa"/>
        </authorList>
    </citation>
    <scope>IDENTIFICATION</scope>
</reference>
<proteinExistence type="predicted"/>
<feature type="region of interest" description="Disordered" evidence="1">
    <location>
        <begin position="1032"/>
        <end position="1100"/>
    </location>
</feature>
<feature type="region of interest" description="Disordered" evidence="1">
    <location>
        <begin position="86"/>
        <end position="129"/>
    </location>
</feature>
<feature type="compositionally biased region" description="Basic and acidic residues" evidence="1">
    <location>
        <begin position="89"/>
        <end position="100"/>
    </location>
</feature>
<sequence>MQREGIMPLDRRRRAIHYVEELADELFKGKHGVVVSAKDLKCHFKRSIYSMTQGKLRRELCKYSPLYCKRFKRCINLKQRLAASQETSIGHDGRAFRNSEDAPTVPADQRSSGMEDGKQGQGKARGMIPLLPVQPKERPCYSKEIKEVIQPKDDQFNRACSRKELSVSSHSSESFHSRKKPDSTKLKDTCVRNSKNVNELSRELTVLYHQCDNASLTKRMNHAVRLFSLEVADTVKSKNATRASDVQSRLHSVMLYFHFKCDILHTDKKKVPLCKESAYKRLMTSMLSLYSSLDMLITRSDSGRSPRLAQHTLFKACLLLNNKELLMDVILQLSVKPEPIDAPYLYPTLMHVLKHPPYPFTPPSYIKHILVCRLARYILPQYLYPEITEQLKSSLSLMPPHGLTTWLADHCPHLTSELSTYANDHKMTSYFLQIASFDLCNELQQTLYGRPGSVSLERGVDDVAGSADFSGVIDTAGDSAAILEPHEVDVEEVSGNHSKKSSFCSVHQDDSTDSSKPTERSVYEICEDVTDHAQSENAMSLNEPCQMDTISDISDVRKKARKNSKTKAKTVKALPQAGDEGERVEEVLVLSQENELSDKGFNGTTSHVPVVSKKAKKSKKKDKKKDSSPDTKKKAKAVSTLPQTSNERKGGEEVLVIVQENESDEKHFESTSSDEPVVSKKAERKSKKKSKTPKTLPRAGKLEEFAEEVSVTVQENGCEEKQLECRGMDTSTDSSLIKRCEQDLLRVDVTIIPPSLNKNEKKQRADCHTSVNKNSECPTINEPAEDCVVVSDSCSEETASVDIIYETDTERSDHLQQRMALRKARHFKNLLPSADSSKSVTGSNSSCVMTRSRYRKSMSDASTVQLSREKPQGKHESTAKRTCGFRAVSPVFEGIKVRLDHIDRNRGSIGVAEEVETGKEKSPALTEATQMRRSPNRLDPLKKWDSKRYLMREEVIKAPKSTVSIDSAKDGLDTSIEAHVDLSPRSPPRVLNHRKKSESTSSPKKFMGEHIVDCQPSVMSVDSAENGLYASAGAVSRPRRSPRKHNYQDESEDVVKEDLSADRHKSVISSPAKGVQRSGTEDLTRLRRSPRKGNSKDNLESRIKEFMTDQSVDPYEFIDSSHSAVDYSKKSPTFASSLQRSRRGDLKDKLQSSADQAFPESRSSCREKIRQPVRSVAQGCHSFKRDVDQGVTTRQQGQFVSTKNDSSFVGLKAQTASSGKCPPSSESSLSQFRSLRKRSFSDSLVDQSSSSSKVFASMPGFSAEHAVLRSRVSLKQIGVVPPYTQECDPRLPQGGPSDRSMTSLGVRSLGSRTADGKGSPRRLRVRTSMDGSNSVSKTTDGKGHPQRSEVKMSLDGSSSGSRTTDSKDNSQSSGVPTSSTGENSSRRTSDTKDSPRSSKVNLRQGFGLRSSPRVRLIRKALKFE</sequence>
<feature type="compositionally biased region" description="Basic residues" evidence="1">
    <location>
        <begin position="613"/>
        <end position="623"/>
    </location>
</feature>
<dbReference type="Proteomes" id="UP000007110">
    <property type="component" value="Unassembled WGS sequence"/>
</dbReference>
<feature type="region of interest" description="Disordered" evidence="1">
    <location>
        <begin position="1126"/>
        <end position="1171"/>
    </location>
</feature>
<dbReference type="OrthoDB" id="10530825at2759"/>
<feature type="region of interest" description="Disordered" evidence="1">
    <location>
        <begin position="597"/>
        <end position="699"/>
    </location>
</feature>
<dbReference type="KEGG" id="spu:764650"/>
<feature type="region of interest" description="Disordered" evidence="1">
    <location>
        <begin position="833"/>
        <end position="880"/>
    </location>
</feature>
<dbReference type="OMA" id="CKESAYK"/>
<feature type="compositionally biased region" description="Polar residues" evidence="1">
    <location>
        <begin position="1329"/>
        <end position="1338"/>
    </location>
</feature>
<feature type="compositionally biased region" description="Basic and acidic residues" evidence="1">
    <location>
        <begin position="1384"/>
        <end position="1396"/>
    </location>
</feature>
<feature type="compositionally biased region" description="Low complexity" evidence="1">
    <location>
        <begin position="1353"/>
        <end position="1363"/>
    </location>
</feature>
<name>A0A7M7P9V3_STRPU</name>
<dbReference type="RefSeq" id="XP_030848139.1">
    <property type="nucleotide sequence ID" value="XM_030992279.1"/>
</dbReference>
<dbReference type="EnsemblMetazoa" id="XM_030992279">
    <property type="protein sequence ID" value="XP_030848139"/>
    <property type="gene ID" value="LOC764650"/>
</dbReference>
<dbReference type="GeneID" id="764650"/>
<feature type="region of interest" description="Disordered" evidence="1">
    <location>
        <begin position="1282"/>
        <end position="1410"/>
    </location>
</feature>
<feature type="compositionally biased region" description="Basic residues" evidence="1">
    <location>
        <begin position="682"/>
        <end position="692"/>
    </location>
</feature>
<feature type="region of interest" description="Disordered" evidence="1">
    <location>
        <begin position="978"/>
        <end position="1008"/>
    </location>
</feature>
<organism evidence="2 3">
    <name type="scientific">Strongylocentrotus purpuratus</name>
    <name type="common">Purple sea urchin</name>
    <dbReference type="NCBI Taxonomy" id="7668"/>
    <lineage>
        <taxon>Eukaryota</taxon>
        <taxon>Metazoa</taxon>
        <taxon>Echinodermata</taxon>
        <taxon>Eleutherozoa</taxon>
        <taxon>Echinozoa</taxon>
        <taxon>Echinoidea</taxon>
        <taxon>Euechinoidea</taxon>
        <taxon>Echinacea</taxon>
        <taxon>Camarodonta</taxon>
        <taxon>Echinidea</taxon>
        <taxon>Strongylocentrotidae</taxon>
        <taxon>Strongylocentrotus</taxon>
    </lineage>
</organism>
<feature type="compositionally biased region" description="Polar residues" evidence="1">
    <location>
        <begin position="834"/>
        <end position="849"/>
    </location>
</feature>
<feature type="region of interest" description="Disordered" evidence="1">
    <location>
        <begin position="560"/>
        <end position="580"/>
    </location>
</feature>
<feature type="compositionally biased region" description="Basic and acidic residues" evidence="1">
    <location>
        <begin position="173"/>
        <end position="187"/>
    </location>
</feature>
<protein>
    <submittedName>
        <fullName evidence="2">Uncharacterized protein</fullName>
    </submittedName>
</protein>
<keyword evidence="3" id="KW-1185">Reference proteome</keyword>
<dbReference type="InParanoid" id="A0A7M7P9V3"/>
<feature type="compositionally biased region" description="Polar residues" evidence="1">
    <location>
        <begin position="1369"/>
        <end position="1383"/>
    </location>
</feature>
<reference evidence="3" key="1">
    <citation type="submission" date="2015-02" db="EMBL/GenBank/DDBJ databases">
        <title>Genome sequencing for Strongylocentrotus purpuratus.</title>
        <authorList>
            <person name="Murali S."/>
            <person name="Liu Y."/>
            <person name="Vee V."/>
            <person name="English A."/>
            <person name="Wang M."/>
            <person name="Skinner E."/>
            <person name="Han Y."/>
            <person name="Muzny D.M."/>
            <person name="Worley K.C."/>
            <person name="Gibbs R.A."/>
        </authorList>
    </citation>
    <scope>NUCLEOTIDE SEQUENCE</scope>
</reference>
<feature type="compositionally biased region" description="Basic residues" evidence="1">
    <location>
        <begin position="560"/>
        <end position="570"/>
    </location>
</feature>
<accession>A0A7M7P9V3</accession>
<feature type="compositionally biased region" description="Basic and acidic residues" evidence="1">
    <location>
        <begin position="1339"/>
        <end position="1352"/>
    </location>
</feature>
<feature type="compositionally biased region" description="Polar residues" evidence="1">
    <location>
        <begin position="1130"/>
        <end position="1139"/>
    </location>
</feature>
<feature type="region of interest" description="Disordered" evidence="1">
    <location>
        <begin position="160"/>
        <end position="187"/>
    </location>
</feature>
<evidence type="ECO:0000313" key="2">
    <source>
        <dbReference type="EnsemblMetazoa" id="XP_030848139"/>
    </source>
</evidence>
<evidence type="ECO:0000256" key="1">
    <source>
        <dbReference type="SAM" id="MobiDB-lite"/>
    </source>
</evidence>